<evidence type="ECO:0000256" key="5">
    <source>
        <dbReference type="ARBA" id="ARBA00023180"/>
    </source>
</evidence>
<protein>
    <recommendedName>
        <fullName evidence="6">Peptidase S1 domain-containing protein</fullName>
    </recommendedName>
</protein>
<dbReference type="Pfam" id="PF00089">
    <property type="entry name" value="Trypsin"/>
    <property type="match status" value="1"/>
</dbReference>
<dbReference type="InterPro" id="IPR009003">
    <property type="entry name" value="Peptidase_S1_PA"/>
</dbReference>
<dbReference type="InterPro" id="IPR043504">
    <property type="entry name" value="Peptidase_S1_PA_chymotrypsin"/>
</dbReference>
<keyword evidence="3" id="KW-0732">Signal</keyword>
<keyword evidence="5" id="KW-0325">Glycoprotein</keyword>
<dbReference type="PROSITE" id="PS50240">
    <property type="entry name" value="TRYPSIN_DOM"/>
    <property type="match status" value="1"/>
</dbReference>
<dbReference type="FunFam" id="2.40.10.10:FF:000054">
    <property type="entry name" value="Complement C1r subcomponent"/>
    <property type="match status" value="1"/>
</dbReference>
<dbReference type="GO" id="GO:0005576">
    <property type="term" value="C:extracellular region"/>
    <property type="evidence" value="ECO:0007669"/>
    <property type="project" value="UniProtKB-SubCell"/>
</dbReference>
<evidence type="ECO:0000256" key="1">
    <source>
        <dbReference type="ARBA" id="ARBA00004613"/>
    </source>
</evidence>
<name>A0AAV8WKG1_9CUCU</name>
<keyword evidence="4" id="KW-1015">Disulfide bond</keyword>
<comment type="caution">
    <text evidence="7">The sequence shown here is derived from an EMBL/GenBank/DDBJ whole genome shotgun (WGS) entry which is preliminary data.</text>
</comment>
<proteinExistence type="predicted"/>
<dbReference type="Proteomes" id="UP001162156">
    <property type="component" value="Unassembled WGS sequence"/>
</dbReference>
<dbReference type="InterPro" id="IPR001254">
    <property type="entry name" value="Trypsin_dom"/>
</dbReference>
<evidence type="ECO:0000313" key="8">
    <source>
        <dbReference type="Proteomes" id="UP001162156"/>
    </source>
</evidence>
<dbReference type="AlphaFoldDB" id="A0AAV8WKG1"/>
<dbReference type="PANTHER" id="PTHR24252:SF7">
    <property type="entry name" value="HYALIN"/>
    <property type="match status" value="1"/>
</dbReference>
<evidence type="ECO:0000259" key="6">
    <source>
        <dbReference type="PROSITE" id="PS50240"/>
    </source>
</evidence>
<dbReference type="EMBL" id="JANEYF010005770">
    <property type="protein sequence ID" value="KAJ8926803.1"/>
    <property type="molecule type" value="Genomic_DNA"/>
</dbReference>
<accession>A0AAV8WKG1</accession>
<evidence type="ECO:0000313" key="7">
    <source>
        <dbReference type="EMBL" id="KAJ8926803.1"/>
    </source>
</evidence>
<dbReference type="GO" id="GO:0006508">
    <property type="term" value="P:proteolysis"/>
    <property type="evidence" value="ECO:0007669"/>
    <property type="project" value="InterPro"/>
</dbReference>
<evidence type="ECO:0000256" key="2">
    <source>
        <dbReference type="ARBA" id="ARBA00022525"/>
    </source>
</evidence>
<dbReference type="Gene3D" id="2.40.10.10">
    <property type="entry name" value="Trypsin-like serine proteases"/>
    <property type="match status" value="1"/>
</dbReference>
<gene>
    <name evidence="7" type="ORF">NQ314_020649</name>
</gene>
<evidence type="ECO:0000256" key="3">
    <source>
        <dbReference type="ARBA" id="ARBA00022729"/>
    </source>
</evidence>
<keyword evidence="2" id="KW-0964">Secreted</keyword>
<organism evidence="7 8">
    <name type="scientific">Rhamnusium bicolor</name>
    <dbReference type="NCBI Taxonomy" id="1586634"/>
    <lineage>
        <taxon>Eukaryota</taxon>
        <taxon>Metazoa</taxon>
        <taxon>Ecdysozoa</taxon>
        <taxon>Arthropoda</taxon>
        <taxon>Hexapoda</taxon>
        <taxon>Insecta</taxon>
        <taxon>Pterygota</taxon>
        <taxon>Neoptera</taxon>
        <taxon>Endopterygota</taxon>
        <taxon>Coleoptera</taxon>
        <taxon>Polyphaga</taxon>
        <taxon>Cucujiformia</taxon>
        <taxon>Chrysomeloidea</taxon>
        <taxon>Cerambycidae</taxon>
        <taxon>Lepturinae</taxon>
        <taxon>Rhagiini</taxon>
        <taxon>Rhamnusium</taxon>
    </lineage>
</organism>
<evidence type="ECO:0000256" key="4">
    <source>
        <dbReference type="ARBA" id="ARBA00023157"/>
    </source>
</evidence>
<dbReference type="GO" id="GO:0004252">
    <property type="term" value="F:serine-type endopeptidase activity"/>
    <property type="evidence" value="ECO:0007669"/>
    <property type="project" value="InterPro"/>
</dbReference>
<dbReference type="PANTHER" id="PTHR24252">
    <property type="entry name" value="ACROSIN-RELATED"/>
    <property type="match status" value="1"/>
</dbReference>
<reference evidence="7" key="1">
    <citation type="journal article" date="2023" name="Insect Mol. Biol.">
        <title>Genome sequencing provides insights into the evolution of gene families encoding plant cell wall-degrading enzymes in longhorned beetles.</title>
        <authorList>
            <person name="Shin N.R."/>
            <person name="Okamura Y."/>
            <person name="Kirsch R."/>
            <person name="Pauchet Y."/>
        </authorList>
    </citation>
    <scope>NUCLEOTIDE SEQUENCE</scope>
    <source>
        <strain evidence="7">RBIC_L_NR</strain>
    </source>
</reference>
<comment type="subcellular location">
    <subcellularLocation>
        <location evidence="1">Secreted</location>
    </subcellularLocation>
</comment>
<keyword evidence="8" id="KW-1185">Reference proteome</keyword>
<sequence>MYRKVFSALQVASIPVVDNCKRAFENKSVIDDRIFCVSWTTGGRDACQGYSGGPLMSGQTETQNVRYYQIGVVSYGSRCAEAEYPGVTQGLQISWTGFEKLRLI</sequence>
<dbReference type="SUPFAM" id="SSF50494">
    <property type="entry name" value="Trypsin-like serine proteases"/>
    <property type="match status" value="1"/>
</dbReference>
<feature type="domain" description="Peptidase S1" evidence="6">
    <location>
        <begin position="9"/>
        <end position="104"/>
    </location>
</feature>